<organism evidence="2 3">
    <name type="scientific">Amphritea opalescens</name>
    <dbReference type="NCBI Taxonomy" id="2490544"/>
    <lineage>
        <taxon>Bacteria</taxon>
        <taxon>Pseudomonadati</taxon>
        <taxon>Pseudomonadota</taxon>
        <taxon>Gammaproteobacteria</taxon>
        <taxon>Oceanospirillales</taxon>
        <taxon>Oceanospirillaceae</taxon>
        <taxon>Amphritea</taxon>
    </lineage>
</organism>
<evidence type="ECO:0000313" key="3">
    <source>
        <dbReference type="Proteomes" id="UP000283087"/>
    </source>
</evidence>
<dbReference type="Proteomes" id="UP000283087">
    <property type="component" value="Unassembled WGS sequence"/>
</dbReference>
<feature type="signal peptide" evidence="1">
    <location>
        <begin position="1"/>
        <end position="18"/>
    </location>
</feature>
<dbReference type="AlphaFoldDB" id="A0A430KQV3"/>
<keyword evidence="1" id="KW-0732">Signal</keyword>
<evidence type="ECO:0000313" key="2">
    <source>
        <dbReference type="EMBL" id="RTE65846.1"/>
    </source>
</evidence>
<dbReference type="EMBL" id="RQXW01000007">
    <property type="protein sequence ID" value="RTE65846.1"/>
    <property type="molecule type" value="Genomic_DNA"/>
</dbReference>
<keyword evidence="3" id="KW-1185">Reference proteome</keyword>
<name>A0A430KQV3_9GAMM</name>
<dbReference type="OrthoDB" id="9841999at2"/>
<feature type="chain" id="PRO_5019329933" evidence="1">
    <location>
        <begin position="19"/>
        <end position="158"/>
    </location>
</feature>
<gene>
    <name evidence="2" type="ORF">EH243_09145</name>
</gene>
<sequence>MKHFIGLLALTTSMSAMAVEGYQDIYLDKQADIIIHGIVCGDDLNNLNKLKPANIYTNTAEVEKGTYYFNSAYGEYSLTFNPTDNDAVMVRGLLTAGKTSTSDMNKQLCIVKDVEGLPAALRGYLKKVTLKANDPNWVQTMKDYALVAGKPAFGKGEY</sequence>
<accession>A0A430KQV3</accession>
<protein>
    <submittedName>
        <fullName evidence="2">Uncharacterized protein</fullName>
    </submittedName>
</protein>
<evidence type="ECO:0000256" key="1">
    <source>
        <dbReference type="SAM" id="SignalP"/>
    </source>
</evidence>
<proteinExistence type="predicted"/>
<reference evidence="2 3" key="1">
    <citation type="submission" date="2018-11" db="EMBL/GenBank/DDBJ databases">
        <title>The draft genome sequence of Amphritea opalescens ANRC-JH13T.</title>
        <authorList>
            <person name="Fang Z."/>
            <person name="Zhang Y."/>
            <person name="Han X."/>
        </authorList>
    </citation>
    <scope>NUCLEOTIDE SEQUENCE [LARGE SCALE GENOMIC DNA]</scope>
    <source>
        <strain evidence="2 3">ANRC-JH13</strain>
    </source>
</reference>
<dbReference type="RefSeq" id="WP_126158355.1">
    <property type="nucleotide sequence ID" value="NZ_RQXW01000007.1"/>
</dbReference>
<comment type="caution">
    <text evidence="2">The sequence shown here is derived from an EMBL/GenBank/DDBJ whole genome shotgun (WGS) entry which is preliminary data.</text>
</comment>